<evidence type="ECO:0000313" key="4">
    <source>
        <dbReference type="EMBL" id="KAJ8042881.1"/>
    </source>
</evidence>
<keyword evidence="5" id="KW-1185">Reference proteome</keyword>
<dbReference type="OrthoDB" id="10254570at2759"/>
<comment type="caution">
    <text evidence="4">The sequence shown here is derived from an EMBL/GenBank/DDBJ whole genome shotgun (WGS) entry which is preliminary data.</text>
</comment>
<comment type="cofactor">
    <cofactor evidence="1">
        <name>pyridoxal 5'-phosphate</name>
        <dbReference type="ChEBI" id="CHEBI:597326"/>
    </cofactor>
</comment>
<evidence type="ECO:0000256" key="3">
    <source>
        <dbReference type="ARBA" id="ARBA00023239"/>
    </source>
</evidence>
<sequence length="363" mass="41199">MDSIDHFIGKQSIRIQEQRALLNSHLRDEWQPLQLMFLTFIFSGIFFQLWNKLSNREKDLLTALKETFFRFVRSLPIISSMIQKELDATKSEIGKNMFPLKKGQKYKTKLPQKGLKPEEVVELVRTQYKSLETTHWEDGRVSGAVYSCGQENDRMMSEVFSMFVGANLLQPEVFPGPRKMEAEIVSMVCNMFKGGEHACGVVTSCGSESILLACKAYREYAYKKGITKPEILMPESAHAAFVKGGKYFKMKIVKVPLDKKTYRVDFKLGKQHDIPVHVDQCMGGFLTPFVGKEYNIPPCDFTVEGVTSISADTHKYGKAPKGTSTLVYRHPKYREGQYFAYTDWSGGIYASSTMAAPANYDSN</sequence>
<keyword evidence="3 4" id="KW-0456">Lyase</keyword>
<dbReference type="AlphaFoldDB" id="A0A9Q1CCM1"/>
<dbReference type="InterPro" id="IPR015424">
    <property type="entry name" value="PyrdxlP-dep_Trfase"/>
</dbReference>
<evidence type="ECO:0000313" key="5">
    <source>
        <dbReference type="Proteomes" id="UP001152320"/>
    </source>
</evidence>
<dbReference type="InterPro" id="IPR015421">
    <property type="entry name" value="PyrdxlP-dep_Trfase_major"/>
</dbReference>
<evidence type="ECO:0000256" key="2">
    <source>
        <dbReference type="ARBA" id="ARBA00022898"/>
    </source>
</evidence>
<dbReference type="GO" id="GO:0030149">
    <property type="term" value="P:sphingolipid catabolic process"/>
    <property type="evidence" value="ECO:0007669"/>
    <property type="project" value="TreeGrafter"/>
</dbReference>
<proteinExistence type="predicted"/>
<dbReference type="InterPro" id="IPR050477">
    <property type="entry name" value="GrpII_AminoAcid_Decarb"/>
</dbReference>
<name>A0A9Q1CCM1_HOLLE</name>
<dbReference type="GO" id="GO:0008117">
    <property type="term" value="F:sphinganine-1-phosphate aldolase activity"/>
    <property type="evidence" value="ECO:0007669"/>
    <property type="project" value="TreeGrafter"/>
</dbReference>
<dbReference type="SUPFAM" id="SSF53383">
    <property type="entry name" value="PLP-dependent transferases"/>
    <property type="match status" value="1"/>
</dbReference>
<dbReference type="Gene3D" id="3.40.640.10">
    <property type="entry name" value="Type I PLP-dependent aspartate aminotransferase-like (Major domain)"/>
    <property type="match status" value="2"/>
</dbReference>
<evidence type="ECO:0000256" key="1">
    <source>
        <dbReference type="ARBA" id="ARBA00001933"/>
    </source>
</evidence>
<protein>
    <submittedName>
        <fullName evidence="4">Sphingosine-1-phosphate lyase 1</fullName>
    </submittedName>
</protein>
<reference evidence="4" key="1">
    <citation type="submission" date="2021-10" db="EMBL/GenBank/DDBJ databases">
        <title>Tropical sea cucumber genome reveals ecological adaptation and Cuvierian tubules defense mechanism.</title>
        <authorList>
            <person name="Chen T."/>
        </authorList>
    </citation>
    <scope>NUCLEOTIDE SEQUENCE</scope>
    <source>
        <strain evidence="4">Nanhai2018</strain>
        <tissue evidence="4">Muscle</tissue>
    </source>
</reference>
<dbReference type="Proteomes" id="UP001152320">
    <property type="component" value="Chromosome 4"/>
</dbReference>
<dbReference type="PANTHER" id="PTHR42735:SF6">
    <property type="entry name" value="SPHINGOSINE-1-PHOSPHATE LYASE 1"/>
    <property type="match status" value="1"/>
</dbReference>
<dbReference type="GO" id="GO:0016020">
    <property type="term" value="C:membrane"/>
    <property type="evidence" value="ECO:0007669"/>
    <property type="project" value="GOC"/>
</dbReference>
<organism evidence="4 5">
    <name type="scientific">Holothuria leucospilota</name>
    <name type="common">Black long sea cucumber</name>
    <name type="synonym">Mertensiothuria leucospilota</name>
    <dbReference type="NCBI Taxonomy" id="206669"/>
    <lineage>
        <taxon>Eukaryota</taxon>
        <taxon>Metazoa</taxon>
        <taxon>Echinodermata</taxon>
        <taxon>Eleutherozoa</taxon>
        <taxon>Echinozoa</taxon>
        <taxon>Holothuroidea</taxon>
        <taxon>Aspidochirotacea</taxon>
        <taxon>Aspidochirotida</taxon>
        <taxon>Holothuriidae</taxon>
        <taxon>Holothuria</taxon>
    </lineage>
</organism>
<keyword evidence="2" id="KW-0663">Pyridoxal phosphate</keyword>
<dbReference type="EMBL" id="JAIZAY010000004">
    <property type="protein sequence ID" value="KAJ8042881.1"/>
    <property type="molecule type" value="Genomic_DNA"/>
</dbReference>
<gene>
    <name evidence="4" type="ORF">HOLleu_09757</name>
</gene>
<dbReference type="GO" id="GO:0005783">
    <property type="term" value="C:endoplasmic reticulum"/>
    <property type="evidence" value="ECO:0007669"/>
    <property type="project" value="TreeGrafter"/>
</dbReference>
<dbReference type="PANTHER" id="PTHR42735">
    <property type="match status" value="1"/>
</dbReference>
<accession>A0A9Q1CCM1</accession>